<keyword evidence="2" id="KW-1185">Reference proteome</keyword>
<dbReference type="Proteomes" id="UP001732700">
    <property type="component" value="Chromosome 6A"/>
</dbReference>
<protein>
    <submittedName>
        <fullName evidence="1">Uncharacterized protein</fullName>
    </submittedName>
</protein>
<proteinExistence type="predicted"/>
<evidence type="ECO:0000313" key="1">
    <source>
        <dbReference type="EnsemblPlants" id="AVESA.00010b.r2.6AG1067620.2.CDS"/>
    </source>
</evidence>
<reference evidence="1" key="2">
    <citation type="submission" date="2025-09" db="UniProtKB">
        <authorList>
            <consortium name="EnsemblPlants"/>
        </authorList>
    </citation>
    <scope>IDENTIFICATION</scope>
</reference>
<dbReference type="EnsemblPlants" id="AVESA.00010b.r2.6AG1067620.2">
    <property type="protein sequence ID" value="AVESA.00010b.r2.6AG1067620.2.CDS"/>
    <property type="gene ID" value="AVESA.00010b.r2.6AG1067620"/>
</dbReference>
<sequence>MNRSGGLTVVCWVVQIDDESPDQIQPPNPDPSLPTQIAPPARPPAMEEKMAKLSFSIAPSKPAPPKPTARPAAFSVPAAVDSAPAPQFVTTFDPSQTLAPPAAPAAAVIVPLPNSRRLSTVPTGGRPAFVPDDSDSSSSSAGYGLAVRDTEDSKRRKRAAADDAAALRRFKQDMAVLPDTQGAEEYDEMPVEGFGAALLAGYGWKEGNPIGRDKSKGDPKILERGRRSGTQGLGAGPSDKTDAATVRPAAVRRSIRDLRAACLAGSVTAAPYNSRPAAVHHYNP</sequence>
<evidence type="ECO:0000313" key="2">
    <source>
        <dbReference type="Proteomes" id="UP001732700"/>
    </source>
</evidence>
<name>A0ACD5YZ36_AVESA</name>
<organism evidence="1 2">
    <name type="scientific">Avena sativa</name>
    <name type="common">Oat</name>
    <dbReference type="NCBI Taxonomy" id="4498"/>
    <lineage>
        <taxon>Eukaryota</taxon>
        <taxon>Viridiplantae</taxon>
        <taxon>Streptophyta</taxon>
        <taxon>Embryophyta</taxon>
        <taxon>Tracheophyta</taxon>
        <taxon>Spermatophyta</taxon>
        <taxon>Magnoliopsida</taxon>
        <taxon>Liliopsida</taxon>
        <taxon>Poales</taxon>
        <taxon>Poaceae</taxon>
        <taxon>BOP clade</taxon>
        <taxon>Pooideae</taxon>
        <taxon>Poodae</taxon>
        <taxon>Poeae</taxon>
        <taxon>Poeae Chloroplast Group 1 (Aveneae type)</taxon>
        <taxon>Aveninae</taxon>
        <taxon>Avena</taxon>
    </lineage>
</organism>
<reference evidence="1" key="1">
    <citation type="submission" date="2021-05" db="EMBL/GenBank/DDBJ databases">
        <authorList>
            <person name="Scholz U."/>
            <person name="Mascher M."/>
            <person name="Fiebig A."/>
        </authorList>
    </citation>
    <scope>NUCLEOTIDE SEQUENCE [LARGE SCALE GENOMIC DNA]</scope>
</reference>
<accession>A0ACD5YZ36</accession>